<dbReference type="PANTHER" id="PTHR37299:SF4">
    <property type="entry name" value="TRANSCRIPTIONAL REGULATOR"/>
    <property type="match status" value="1"/>
</dbReference>
<dbReference type="InterPro" id="IPR007492">
    <property type="entry name" value="LytTR_DNA-bd_dom"/>
</dbReference>
<keyword evidence="2" id="KW-0238">DNA-binding</keyword>
<dbReference type="GO" id="GO:0003677">
    <property type="term" value="F:DNA binding"/>
    <property type="evidence" value="ECO:0007669"/>
    <property type="project" value="UniProtKB-KW"/>
</dbReference>
<dbReference type="PANTHER" id="PTHR37299">
    <property type="entry name" value="TRANSCRIPTIONAL REGULATOR-RELATED"/>
    <property type="match status" value="1"/>
</dbReference>
<reference evidence="3" key="1">
    <citation type="submission" date="2016-10" db="EMBL/GenBank/DDBJ databases">
        <authorList>
            <person name="Varghese N."/>
            <person name="Submissions S."/>
        </authorList>
    </citation>
    <scope>NUCLEOTIDE SEQUENCE [LARGE SCALE GENOMIC DNA]</scope>
    <source>
        <strain evidence="3">ACV-9</strain>
    </source>
</reference>
<accession>A0A1H7LBW1</accession>
<dbReference type="AlphaFoldDB" id="A0A1H7LBW1"/>
<dbReference type="SMART" id="SM00850">
    <property type="entry name" value="LytTR"/>
    <property type="match status" value="1"/>
</dbReference>
<dbReference type="Pfam" id="PF04397">
    <property type="entry name" value="LytTR"/>
    <property type="match status" value="1"/>
</dbReference>
<keyword evidence="3" id="KW-1185">Reference proteome</keyword>
<protein>
    <submittedName>
        <fullName evidence="2">LytTr DNA-binding domain-containing protein</fullName>
    </submittedName>
</protein>
<sequence length="146" mass="17316">MNINIHIIEDSMEEKLDIFCHEANKERLQEIAKELVEGNQKITCKKDDKTYQIRLDEVFYIETVDERLFIYCEDDVYENRMRLYEAEQLCSGADFFKASKSMLINIKKIENMKPSLSGRFEITMINKEKLIVSRKYVADLKEKMGL</sequence>
<name>A0A1H7LBW1_9FIRM</name>
<organism evidence="2 3">
    <name type="scientific">Pseudobutyrivibrio ruminis</name>
    <dbReference type="NCBI Taxonomy" id="46206"/>
    <lineage>
        <taxon>Bacteria</taxon>
        <taxon>Bacillati</taxon>
        <taxon>Bacillota</taxon>
        <taxon>Clostridia</taxon>
        <taxon>Lachnospirales</taxon>
        <taxon>Lachnospiraceae</taxon>
        <taxon>Pseudobutyrivibrio</taxon>
    </lineage>
</organism>
<dbReference type="PROSITE" id="PS50930">
    <property type="entry name" value="HTH_LYTTR"/>
    <property type="match status" value="1"/>
</dbReference>
<evidence type="ECO:0000313" key="3">
    <source>
        <dbReference type="Proteomes" id="UP000182321"/>
    </source>
</evidence>
<dbReference type="Gene3D" id="2.40.50.1020">
    <property type="entry name" value="LytTr DNA-binding domain"/>
    <property type="match status" value="1"/>
</dbReference>
<evidence type="ECO:0000259" key="1">
    <source>
        <dbReference type="PROSITE" id="PS50930"/>
    </source>
</evidence>
<gene>
    <name evidence="2" type="ORF">SAMN02910377_02316</name>
</gene>
<dbReference type="RefSeq" id="WP_074791935.1">
    <property type="nucleotide sequence ID" value="NZ_FNZX01000015.1"/>
</dbReference>
<dbReference type="EMBL" id="FNZX01000015">
    <property type="protein sequence ID" value="SEK96434.1"/>
    <property type="molecule type" value="Genomic_DNA"/>
</dbReference>
<dbReference type="Proteomes" id="UP000182321">
    <property type="component" value="Unassembled WGS sequence"/>
</dbReference>
<proteinExistence type="predicted"/>
<evidence type="ECO:0000313" key="2">
    <source>
        <dbReference type="EMBL" id="SEK96434.1"/>
    </source>
</evidence>
<feature type="domain" description="HTH LytTR-type" evidence="1">
    <location>
        <begin position="42"/>
        <end position="146"/>
    </location>
</feature>
<dbReference type="InterPro" id="IPR046947">
    <property type="entry name" value="LytR-like"/>
</dbReference>
<dbReference type="GO" id="GO:0000156">
    <property type="term" value="F:phosphorelay response regulator activity"/>
    <property type="evidence" value="ECO:0007669"/>
    <property type="project" value="InterPro"/>
</dbReference>